<protein>
    <submittedName>
        <fullName evidence="1">Uncharacterized protein</fullName>
    </submittedName>
</protein>
<reference evidence="1 2" key="1">
    <citation type="journal article" date="2018" name="Sci. Rep.">
        <title>Genomic signatures of local adaptation to the degree of environmental predictability in rotifers.</title>
        <authorList>
            <person name="Franch-Gras L."/>
            <person name="Hahn C."/>
            <person name="Garcia-Roger E.M."/>
            <person name="Carmona M.J."/>
            <person name="Serra M."/>
            <person name="Gomez A."/>
        </authorList>
    </citation>
    <scope>NUCLEOTIDE SEQUENCE [LARGE SCALE GENOMIC DNA]</scope>
    <source>
        <strain evidence="1">HYR1</strain>
    </source>
</reference>
<organism evidence="1 2">
    <name type="scientific">Brachionus plicatilis</name>
    <name type="common">Marine rotifer</name>
    <name type="synonym">Brachionus muelleri</name>
    <dbReference type="NCBI Taxonomy" id="10195"/>
    <lineage>
        <taxon>Eukaryota</taxon>
        <taxon>Metazoa</taxon>
        <taxon>Spiralia</taxon>
        <taxon>Gnathifera</taxon>
        <taxon>Rotifera</taxon>
        <taxon>Eurotatoria</taxon>
        <taxon>Monogononta</taxon>
        <taxon>Pseudotrocha</taxon>
        <taxon>Ploima</taxon>
        <taxon>Brachionidae</taxon>
        <taxon>Brachionus</taxon>
    </lineage>
</organism>
<proteinExistence type="predicted"/>
<dbReference type="Proteomes" id="UP000276133">
    <property type="component" value="Unassembled WGS sequence"/>
</dbReference>
<comment type="caution">
    <text evidence="1">The sequence shown here is derived from an EMBL/GenBank/DDBJ whole genome shotgun (WGS) entry which is preliminary data.</text>
</comment>
<sequence>MLSKDSSIVHAAFDCQTIDTFRKASRLVSNSRDFEFGSRKYSPRGFILENLKIDTQDNEEEK</sequence>
<evidence type="ECO:0000313" key="1">
    <source>
        <dbReference type="EMBL" id="RNA26136.1"/>
    </source>
</evidence>
<dbReference type="EMBL" id="REGN01002797">
    <property type="protein sequence ID" value="RNA26136.1"/>
    <property type="molecule type" value="Genomic_DNA"/>
</dbReference>
<evidence type="ECO:0000313" key="2">
    <source>
        <dbReference type="Proteomes" id="UP000276133"/>
    </source>
</evidence>
<dbReference type="AlphaFoldDB" id="A0A3M7RRE9"/>
<accession>A0A3M7RRE9</accession>
<name>A0A3M7RRE9_BRAPC</name>
<keyword evidence="2" id="KW-1185">Reference proteome</keyword>
<gene>
    <name evidence="1" type="ORF">BpHYR1_001930</name>
</gene>